<sequence length="1115" mass="123089">MSWSHRLAKLEPSASFATVTPINTAASNSSCRSSSLEYNLAKYRALPFLWLRTCTTSNQQHRRRTAAGNIGNGKSTILTTLGDLASRGRTTVELIKKEGTPLGLTISGGIDKDSKPKVAQLKPGSVAQKSDVLEIGDVLLAINGIKTAGLKHEQVIDLIKQVGDQLTLDIEYDLPKWPIHAINTVHTKTIQIQLEKEGQSYGFILRGGGSDDKAKARPLIITKIRPQGPADKEGTIKIGDRVLAINGINVGGATLQDAYNLMRQCRGTTLFLIEYDVAIVDSVKHATGPLLIEIEKSPGSTIGISLTQKWVRGNRSIIVIDIVKPASIADRCGALHCGDQINAIDQKLFDNISLFEANTVLRSCTGDFCRIEVTPSNIILEQSNEIRVQPSPNRTSLNEHNRQTFYRPPSINNTNWTTRNSYQNIAKKTINKTRHNSISLRSLDKISSFANNTTSPSVMKMYNLRELGSLNSCYQTVMGNQMCHTEIMECILQLDSSSSSSQNGTNTDGDPVGNFGFTLQGASFASDILMQPPIVGYLEPGGVAERSGILQPGDRILSINGQQLEGMTLEDARTIIKESNNRIHFEIEFDVADSVMLSSGTCQVKILRKNLDLGLSVAYSRSARTDEAPIINDVKRGSIAYRCGMIQSGDRLLSIDTHSLRGKSLNEIILLLKNCDDIVRLKIKKDDIYAEDNISENVVVYKVQLIRQGGPLGLTISGSEDIFEPIIVSDLCEGGLADKTNAIHIGDRILAINDISLRGKGLNEAIKLLQASSDEITLKISRTIHPQQKLPRSFHHHHHHPDEYTPSVDSAMESWDDSNADHRFSDNCDLTKDIIVNDHQQHSNYQDTTTTHHISRSDFVLKPHQTHSIPITIHSSRSTVITTPNSGFRTPPTNGRPLEAIRHSDSGDSVNGNEHKFSTILNEKPLKNNINIYDTKYDNCSTSKNRPKHDTITLILRRDKRVLDFGFSISDRLYGTGVYVNKIRPNGPAELEGTLVPCMRIYKVNNTDVRRMECGQVVPLLASSADELSLVVGRRPAPMFDETDELFDIDEDEHQPTIVNDCPIWNSSITATIHENATTNNNINNNDNHDNNTTSSNMTTTNSFSLLSQSKTSTV</sequence>
<organism evidence="6 8">
    <name type="scientific">Rotaria magnacalcarata</name>
    <dbReference type="NCBI Taxonomy" id="392030"/>
    <lineage>
        <taxon>Eukaryota</taxon>
        <taxon>Metazoa</taxon>
        <taxon>Spiralia</taxon>
        <taxon>Gnathifera</taxon>
        <taxon>Rotifera</taxon>
        <taxon>Eurotatoria</taxon>
        <taxon>Bdelloidea</taxon>
        <taxon>Philodinida</taxon>
        <taxon>Philodinidae</taxon>
        <taxon>Rotaria</taxon>
    </lineage>
</organism>
<feature type="region of interest" description="Disordered" evidence="4">
    <location>
        <begin position="1078"/>
        <end position="1115"/>
    </location>
</feature>
<feature type="compositionally biased region" description="Low complexity" evidence="4">
    <location>
        <begin position="1078"/>
        <end position="1102"/>
    </location>
</feature>
<evidence type="ECO:0000256" key="1">
    <source>
        <dbReference type="ARBA" id="ARBA00004496"/>
    </source>
</evidence>
<reference evidence="6" key="1">
    <citation type="submission" date="2021-02" db="EMBL/GenBank/DDBJ databases">
        <authorList>
            <person name="Nowell W R."/>
        </authorList>
    </citation>
    <scope>NUCLEOTIDE SEQUENCE</scope>
</reference>
<dbReference type="PROSITE" id="PS50106">
    <property type="entry name" value="PDZ"/>
    <property type="match status" value="7"/>
</dbReference>
<dbReference type="FunFam" id="2.30.42.10:FF:000023">
    <property type="entry name" value="Glutamate receptor interacting protein 1"/>
    <property type="match status" value="1"/>
</dbReference>
<dbReference type="SUPFAM" id="SSF50156">
    <property type="entry name" value="PDZ domain-like"/>
    <property type="match status" value="7"/>
</dbReference>
<evidence type="ECO:0000313" key="8">
    <source>
        <dbReference type="Proteomes" id="UP000663855"/>
    </source>
</evidence>
<dbReference type="SMART" id="SM00228">
    <property type="entry name" value="PDZ"/>
    <property type="match status" value="7"/>
</dbReference>
<evidence type="ECO:0000259" key="5">
    <source>
        <dbReference type="PROSITE" id="PS50106"/>
    </source>
</evidence>
<keyword evidence="3" id="KW-0677">Repeat</keyword>
<feature type="domain" description="PDZ" evidence="5">
    <location>
        <begin position="491"/>
        <end position="591"/>
    </location>
</feature>
<comment type="subcellular location">
    <subcellularLocation>
        <location evidence="1">Cytoplasm</location>
    </subcellularLocation>
</comment>
<feature type="region of interest" description="Disordered" evidence="4">
    <location>
        <begin position="789"/>
        <end position="816"/>
    </location>
</feature>
<evidence type="ECO:0000256" key="2">
    <source>
        <dbReference type="ARBA" id="ARBA00022490"/>
    </source>
</evidence>
<feature type="domain" description="PDZ" evidence="5">
    <location>
        <begin position="702"/>
        <end position="784"/>
    </location>
</feature>
<dbReference type="GO" id="GO:0005737">
    <property type="term" value="C:cytoplasm"/>
    <property type="evidence" value="ECO:0007669"/>
    <property type="project" value="UniProtKB-SubCell"/>
</dbReference>
<dbReference type="OrthoDB" id="75502at2759"/>
<comment type="caution">
    <text evidence="6">The sequence shown here is derived from an EMBL/GenBank/DDBJ whole genome shotgun (WGS) entry which is preliminary data.</text>
</comment>
<name>A0A814THY0_9BILA</name>
<keyword evidence="2" id="KW-0963">Cytoplasm</keyword>
<dbReference type="GO" id="GO:0098887">
    <property type="term" value="P:neurotransmitter receptor transport, endosome to postsynaptic membrane"/>
    <property type="evidence" value="ECO:0007669"/>
    <property type="project" value="TreeGrafter"/>
</dbReference>
<gene>
    <name evidence="6" type="ORF">CJN711_LOCUS10082</name>
    <name evidence="7" type="ORF">KQP761_LOCUS4259</name>
</gene>
<dbReference type="EMBL" id="CAJNOW010000746">
    <property type="protein sequence ID" value="CAF1290643.1"/>
    <property type="molecule type" value="Genomic_DNA"/>
</dbReference>
<dbReference type="Proteomes" id="UP000663855">
    <property type="component" value="Unassembled WGS sequence"/>
</dbReference>
<dbReference type="CDD" id="cd06681">
    <property type="entry name" value="PDZ2_GRIP1-2-like"/>
    <property type="match status" value="1"/>
</dbReference>
<dbReference type="InterPro" id="IPR001478">
    <property type="entry name" value="PDZ"/>
</dbReference>
<dbReference type="AlphaFoldDB" id="A0A814THY0"/>
<evidence type="ECO:0000256" key="4">
    <source>
        <dbReference type="SAM" id="MobiDB-lite"/>
    </source>
</evidence>
<dbReference type="InterPro" id="IPR036034">
    <property type="entry name" value="PDZ_sf"/>
</dbReference>
<dbReference type="InterPro" id="IPR043545">
    <property type="entry name" value="GRIP1/2"/>
</dbReference>
<feature type="domain" description="PDZ" evidence="5">
    <location>
        <begin position="291"/>
        <end position="363"/>
    </location>
</feature>
<dbReference type="PANTHER" id="PTHR46227:SF2">
    <property type="entry name" value="FI03335P"/>
    <property type="match status" value="1"/>
</dbReference>
<feature type="domain" description="PDZ" evidence="5">
    <location>
        <begin position="953"/>
        <end position="1036"/>
    </location>
</feature>
<dbReference type="EMBL" id="CAJNOV010004099">
    <property type="protein sequence ID" value="CAF1162485.1"/>
    <property type="molecule type" value="Genomic_DNA"/>
</dbReference>
<accession>A0A814THY0</accession>
<evidence type="ECO:0000313" key="6">
    <source>
        <dbReference type="EMBL" id="CAF1162485.1"/>
    </source>
</evidence>
<feature type="domain" description="PDZ" evidence="5">
    <location>
        <begin position="603"/>
        <end position="687"/>
    </location>
</feature>
<dbReference type="Proteomes" id="UP000663834">
    <property type="component" value="Unassembled WGS sequence"/>
</dbReference>
<evidence type="ECO:0000256" key="3">
    <source>
        <dbReference type="ARBA" id="ARBA00022737"/>
    </source>
</evidence>
<evidence type="ECO:0000313" key="7">
    <source>
        <dbReference type="EMBL" id="CAF1290643.1"/>
    </source>
</evidence>
<dbReference type="Pfam" id="PF00595">
    <property type="entry name" value="PDZ"/>
    <property type="match status" value="7"/>
</dbReference>
<protein>
    <recommendedName>
        <fullName evidence="5">PDZ domain-containing protein</fullName>
    </recommendedName>
</protein>
<dbReference type="Gene3D" id="2.30.42.10">
    <property type="match status" value="7"/>
</dbReference>
<proteinExistence type="predicted"/>
<feature type="domain" description="PDZ" evidence="5">
    <location>
        <begin position="91"/>
        <end position="174"/>
    </location>
</feature>
<feature type="compositionally biased region" description="Polar residues" evidence="4">
    <location>
        <begin position="1103"/>
        <end position="1115"/>
    </location>
</feature>
<feature type="domain" description="PDZ" evidence="5">
    <location>
        <begin position="189"/>
        <end position="277"/>
    </location>
</feature>
<dbReference type="PANTHER" id="PTHR46227">
    <property type="entry name" value="GLUTAMATE RECEPTOR-INTERACTING PROTEIN GRIP"/>
    <property type="match status" value="1"/>
</dbReference>